<dbReference type="Proteomes" id="UP001049518">
    <property type="component" value="Chromosome"/>
</dbReference>
<dbReference type="InterPro" id="IPR032466">
    <property type="entry name" value="Metal_Hydrolase"/>
</dbReference>
<evidence type="ECO:0000313" key="4">
    <source>
        <dbReference type="EMBL" id="QXJ22352.1"/>
    </source>
</evidence>
<keyword evidence="2" id="KW-0378">Hydrolase</keyword>
<gene>
    <name evidence="4" type="ORF">AGRA3207_003341</name>
</gene>
<dbReference type="InterPro" id="IPR001559">
    <property type="entry name" value="Phosphotriesterase"/>
</dbReference>
<dbReference type="EMBL" id="CP059572">
    <property type="protein sequence ID" value="QXJ22352.1"/>
    <property type="molecule type" value="Genomic_DNA"/>
</dbReference>
<dbReference type="RefSeq" id="WP_231335581.1">
    <property type="nucleotide sequence ID" value="NZ_CP059572.1"/>
</dbReference>
<dbReference type="Pfam" id="PF02126">
    <property type="entry name" value="PTE"/>
    <property type="match status" value="1"/>
</dbReference>
<organism evidence="4 5">
    <name type="scientific">Actinomadura graeca</name>
    <dbReference type="NCBI Taxonomy" id="2750812"/>
    <lineage>
        <taxon>Bacteria</taxon>
        <taxon>Bacillati</taxon>
        <taxon>Actinomycetota</taxon>
        <taxon>Actinomycetes</taxon>
        <taxon>Streptosporangiales</taxon>
        <taxon>Thermomonosporaceae</taxon>
        <taxon>Actinomadura</taxon>
    </lineage>
</organism>
<proteinExistence type="inferred from homology"/>
<dbReference type="SUPFAM" id="SSF51556">
    <property type="entry name" value="Metallo-dependent hydrolases"/>
    <property type="match status" value="1"/>
</dbReference>
<dbReference type="PROSITE" id="PS51347">
    <property type="entry name" value="PHOSPHOTRIESTERASE_2"/>
    <property type="match status" value="1"/>
</dbReference>
<reference evidence="4" key="1">
    <citation type="submission" date="2020-07" db="EMBL/GenBank/DDBJ databases">
        <authorList>
            <person name="Tarantini F.S."/>
            <person name="Hong K.W."/>
            <person name="Chan K.G."/>
        </authorList>
    </citation>
    <scope>NUCLEOTIDE SEQUENCE</scope>
    <source>
        <strain evidence="4">32-07</strain>
    </source>
</reference>
<dbReference type="Gene3D" id="3.20.20.140">
    <property type="entry name" value="Metal-dependent hydrolases"/>
    <property type="match status" value="1"/>
</dbReference>
<evidence type="ECO:0000256" key="1">
    <source>
        <dbReference type="ARBA" id="ARBA00022723"/>
    </source>
</evidence>
<dbReference type="PANTHER" id="PTHR10819">
    <property type="entry name" value="PHOSPHOTRIESTERASE-RELATED"/>
    <property type="match status" value="1"/>
</dbReference>
<comment type="similarity">
    <text evidence="3">Belongs to the metallo-dependent hydrolases superfamily. Phosphotriesterase family.</text>
</comment>
<evidence type="ECO:0000256" key="3">
    <source>
        <dbReference type="PROSITE-ProRule" id="PRU00679"/>
    </source>
</evidence>
<name>A0ABX8QUD8_9ACTN</name>
<protein>
    <submittedName>
        <fullName evidence="4">Phosphotriesterase</fullName>
    </submittedName>
</protein>
<dbReference type="PANTHER" id="PTHR10819:SF3">
    <property type="entry name" value="PHOSPHOTRIESTERASE-RELATED PROTEIN"/>
    <property type="match status" value="1"/>
</dbReference>
<keyword evidence="1" id="KW-0479">Metal-binding</keyword>
<comment type="caution">
    <text evidence="3">Lacks conserved residue(s) required for the propagation of feature annotation.</text>
</comment>
<evidence type="ECO:0000256" key="2">
    <source>
        <dbReference type="ARBA" id="ARBA00022801"/>
    </source>
</evidence>
<evidence type="ECO:0000313" key="5">
    <source>
        <dbReference type="Proteomes" id="UP001049518"/>
    </source>
</evidence>
<accession>A0ABX8QUD8</accession>
<sequence>MTVTGPLAPDDLGHTVTSVHLVSDLGDGAPGGPPVTMDLLGALTLGAPNRDDLRLTEETARPELADFAALGGGAVVETTCPDLGRDPAALARLARATGVHVIMGCGRHSAPADSSAEDLAEEIVRDLRDGAGGVRAGVIGRIGALDPDRPADRALAEAVADAARRTGAPVLVDRGAADTVLDLLAAVGGDAGRVAVGGCDALATDVGALAAFAGRGAYVQFDGLGRLPTVYSEVDDQDVAAAVLALAGRGHAERILLSPGVSRKSDLKGFGGGGYGFVVQQFAPYLGFTGADEALLHTLTVTNPQRWLTITEEPA</sequence>
<keyword evidence="5" id="KW-1185">Reference proteome</keyword>